<dbReference type="PANTHER" id="PTHR21231">
    <property type="entry name" value="XPA-BINDING PROTEIN 1-RELATED"/>
    <property type="match status" value="1"/>
</dbReference>
<dbReference type="GO" id="GO:0005525">
    <property type="term" value="F:GTP binding"/>
    <property type="evidence" value="ECO:0007669"/>
    <property type="project" value="UniProtKB-KW"/>
</dbReference>
<proteinExistence type="inferred from homology"/>
<dbReference type="RefSeq" id="XP_034011739.1">
    <property type="nucleotide sequence ID" value="XM_034156253.1"/>
</dbReference>
<dbReference type="Pfam" id="PF03029">
    <property type="entry name" value="ATP_bind_1"/>
    <property type="match status" value="1"/>
</dbReference>
<dbReference type="InterPro" id="IPR027417">
    <property type="entry name" value="P-loop_NTPase"/>
</dbReference>
<keyword evidence="8" id="KW-1185">Reference proteome</keyword>
<feature type="region of interest" description="Disordered" evidence="6">
    <location>
        <begin position="299"/>
        <end position="320"/>
    </location>
</feature>
<organism evidence="7 8">
    <name type="scientific">Diutina rugosa</name>
    <name type="common">Yeast</name>
    <name type="synonym">Candida rugosa</name>
    <dbReference type="NCBI Taxonomy" id="5481"/>
    <lineage>
        <taxon>Eukaryota</taxon>
        <taxon>Fungi</taxon>
        <taxon>Dikarya</taxon>
        <taxon>Ascomycota</taxon>
        <taxon>Saccharomycotina</taxon>
        <taxon>Pichiomycetes</taxon>
        <taxon>Debaryomycetaceae</taxon>
        <taxon>Diutina</taxon>
    </lineage>
</organism>
<reference evidence="7 8" key="1">
    <citation type="submission" date="2019-07" db="EMBL/GenBank/DDBJ databases">
        <title>Genome assembly of two rare yeast pathogens: Diutina rugosa and Trichomonascus ciferrii.</title>
        <authorList>
            <person name="Mixao V."/>
            <person name="Saus E."/>
            <person name="Hansen A."/>
            <person name="Lass-Flor C."/>
            <person name="Gabaldon T."/>
        </authorList>
    </citation>
    <scope>NUCLEOTIDE SEQUENCE [LARGE SCALE GENOMIC DNA]</scope>
    <source>
        <strain evidence="7 8">CBS 613</strain>
    </source>
</reference>
<evidence type="ECO:0000256" key="6">
    <source>
        <dbReference type="SAM" id="MobiDB-lite"/>
    </source>
</evidence>
<comment type="caution">
    <text evidence="7">The sequence shown here is derived from an EMBL/GenBank/DDBJ whole genome shotgun (WGS) entry which is preliminary data.</text>
</comment>
<dbReference type="SUPFAM" id="SSF52540">
    <property type="entry name" value="P-loop containing nucleoside triphosphate hydrolases"/>
    <property type="match status" value="1"/>
</dbReference>
<evidence type="ECO:0000313" key="7">
    <source>
        <dbReference type="EMBL" id="KAA8901116.1"/>
    </source>
</evidence>
<dbReference type="OrthoDB" id="5839at2759"/>
<dbReference type="GeneID" id="54782137"/>
<dbReference type="CDD" id="cd17871">
    <property type="entry name" value="GPN2"/>
    <property type="match status" value="1"/>
</dbReference>
<dbReference type="OMA" id="ATHNYFL"/>
<protein>
    <recommendedName>
        <fullName evidence="5">GPN-loop GTPase 2</fullName>
    </recommendedName>
</protein>
<evidence type="ECO:0000256" key="1">
    <source>
        <dbReference type="ARBA" id="ARBA00005290"/>
    </source>
</evidence>
<keyword evidence="3 5" id="KW-0378">Hydrolase</keyword>
<dbReference type="InterPro" id="IPR030231">
    <property type="entry name" value="Gpn2"/>
</dbReference>
<dbReference type="InterPro" id="IPR004130">
    <property type="entry name" value="Gpn"/>
</dbReference>
<accession>A0A642UN38</accession>
<evidence type="ECO:0000256" key="2">
    <source>
        <dbReference type="ARBA" id="ARBA00022741"/>
    </source>
</evidence>
<evidence type="ECO:0000313" key="8">
    <source>
        <dbReference type="Proteomes" id="UP000449547"/>
    </source>
</evidence>
<dbReference type="FunFam" id="3.40.50.300:FF:000338">
    <property type="entry name" value="GPN-loop GTPase 2"/>
    <property type="match status" value="1"/>
</dbReference>
<comment type="function">
    <text evidence="5">Small GTPase required for proper localization of RNA polymerase II and III (RNAPII and RNAPIII). May act at an RNAP assembly step prior to nuclear import.</text>
</comment>
<dbReference type="PANTHER" id="PTHR21231:SF3">
    <property type="entry name" value="GPN-LOOP GTPASE 2"/>
    <property type="match status" value="1"/>
</dbReference>
<dbReference type="VEuPathDB" id="FungiDB:DIURU_003486"/>
<gene>
    <name evidence="7" type="ORF">DIURU_003486</name>
</gene>
<name>A0A642UN38_DIURU</name>
<sequence length="320" mass="35862">MFGQVVVGGPGAGKSTYCYGMYQFLSAIGRSSAVINLDPANDSVPYPVAVDIRDYITLEEIMDELNLGPNGGLMYAMENLSQQGIDEFISRIEKLAKDGTYLLFDCPGQVELFTHHNSLHDIFKKLQSQAKLRLVSVMLVDCFWLTSASNYVSVLLLTLRAMLQLDMPHISVFSKIDMLKGYGQLPFRLDFYTDCENLAVLEPHLIKESNSVLGKRYVDLTRAIAEVVEDFGLVSFEVLSVENKRSMVHLLSIIDKANGYSFGSEVGGDTVWAEASRQGGSADIDIHERWIDYKSEWDKKEAEEERARMEGNTVDKDDLL</sequence>
<dbReference type="EMBL" id="SWFT01000105">
    <property type="protein sequence ID" value="KAA8901116.1"/>
    <property type="molecule type" value="Genomic_DNA"/>
</dbReference>
<dbReference type="Proteomes" id="UP000449547">
    <property type="component" value="Unassembled WGS sequence"/>
</dbReference>
<evidence type="ECO:0000256" key="4">
    <source>
        <dbReference type="ARBA" id="ARBA00023134"/>
    </source>
</evidence>
<dbReference type="GO" id="GO:0003924">
    <property type="term" value="F:GTPase activity"/>
    <property type="evidence" value="ECO:0007669"/>
    <property type="project" value="TreeGrafter"/>
</dbReference>
<comment type="subunit">
    <text evidence="5">Binds to RNA polymerase II (RNAPII).</text>
</comment>
<keyword evidence="4 5" id="KW-0342">GTP-binding</keyword>
<dbReference type="Gene3D" id="3.40.50.300">
    <property type="entry name" value="P-loop containing nucleotide triphosphate hydrolases"/>
    <property type="match status" value="1"/>
</dbReference>
<dbReference type="AlphaFoldDB" id="A0A642UN38"/>
<evidence type="ECO:0000256" key="3">
    <source>
        <dbReference type="ARBA" id="ARBA00022801"/>
    </source>
</evidence>
<dbReference type="GO" id="GO:0005737">
    <property type="term" value="C:cytoplasm"/>
    <property type="evidence" value="ECO:0007669"/>
    <property type="project" value="TreeGrafter"/>
</dbReference>
<comment type="similarity">
    <text evidence="1 5">Belongs to the GPN-loop GTPase family.</text>
</comment>
<keyword evidence="2 5" id="KW-0547">Nucleotide-binding</keyword>
<evidence type="ECO:0000256" key="5">
    <source>
        <dbReference type="RuleBase" id="RU365059"/>
    </source>
</evidence>